<gene>
    <name evidence="3" type="ORF">C8R41DRAFT_827181</name>
</gene>
<feature type="domain" description="Nucleolus and neural progenitor protein-like N-terminal" evidence="2">
    <location>
        <begin position="25"/>
        <end position="187"/>
    </location>
</feature>
<evidence type="ECO:0000313" key="3">
    <source>
        <dbReference type="EMBL" id="KAJ4495566.1"/>
    </source>
</evidence>
<evidence type="ECO:0000256" key="1">
    <source>
        <dbReference type="SAM" id="MobiDB-lite"/>
    </source>
</evidence>
<name>A0ABQ8VM94_9AGAR</name>
<feature type="region of interest" description="Disordered" evidence="1">
    <location>
        <begin position="1"/>
        <end position="22"/>
    </location>
</feature>
<evidence type="ECO:0000259" key="2">
    <source>
        <dbReference type="Pfam" id="PF14780"/>
    </source>
</evidence>
<dbReference type="InterPro" id="IPR027951">
    <property type="entry name" value="Nepro_N"/>
</dbReference>
<keyword evidence="4" id="KW-1185">Reference proteome</keyword>
<evidence type="ECO:0000313" key="4">
    <source>
        <dbReference type="Proteomes" id="UP001150217"/>
    </source>
</evidence>
<organism evidence="3 4">
    <name type="scientific">Lentinula lateritia</name>
    <dbReference type="NCBI Taxonomy" id="40482"/>
    <lineage>
        <taxon>Eukaryota</taxon>
        <taxon>Fungi</taxon>
        <taxon>Dikarya</taxon>
        <taxon>Basidiomycota</taxon>
        <taxon>Agaricomycotina</taxon>
        <taxon>Agaricomycetes</taxon>
        <taxon>Agaricomycetidae</taxon>
        <taxon>Agaricales</taxon>
        <taxon>Marasmiineae</taxon>
        <taxon>Omphalotaceae</taxon>
        <taxon>Lentinula</taxon>
    </lineage>
</organism>
<dbReference type="EMBL" id="JANVFT010000029">
    <property type="protein sequence ID" value="KAJ4495566.1"/>
    <property type="molecule type" value="Genomic_DNA"/>
</dbReference>
<reference evidence="3" key="1">
    <citation type="submission" date="2022-08" db="EMBL/GenBank/DDBJ databases">
        <title>A Global Phylogenomic Analysis of the Shiitake Genus Lentinula.</title>
        <authorList>
            <consortium name="DOE Joint Genome Institute"/>
            <person name="Sierra-Patev S."/>
            <person name="Min B."/>
            <person name="Naranjo-Ortiz M."/>
            <person name="Looney B."/>
            <person name="Konkel Z."/>
            <person name="Slot J.C."/>
            <person name="Sakamoto Y."/>
            <person name="Steenwyk J.L."/>
            <person name="Rokas A."/>
            <person name="Carro J."/>
            <person name="Camarero S."/>
            <person name="Ferreira P."/>
            <person name="Molpeceres G."/>
            <person name="Ruiz-Duenas F.J."/>
            <person name="Serrano A."/>
            <person name="Henrissat B."/>
            <person name="Drula E."/>
            <person name="Hughes K.W."/>
            <person name="Mata J.L."/>
            <person name="Ishikawa N.K."/>
            <person name="Vargas-Isla R."/>
            <person name="Ushijima S."/>
            <person name="Smith C.A."/>
            <person name="Ahrendt S."/>
            <person name="Andreopoulos W."/>
            <person name="He G."/>
            <person name="Labutti K."/>
            <person name="Lipzen A."/>
            <person name="Ng V."/>
            <person name="Riley R."/>
            <person name="Sandor L."/>
            <person name="Barry K."/>
            <person name="Martinez A.T."/>
            <person name="Xiao Y."/>
            <person name="Gibbons J.G."/>
            <person name="Terashima K."/>
            <person name="Grigoriev I.V."/>
            <person name="Hibbett D.S."/>
        </authorList>
    </citation>
    <scope>NUCLEOTIDE SEQUENCE</scope>
    <source>
        <strain evidence="3">RHP3577 ss4</strain>
    </source>
</reference>
<feature type="compositionally biased region" description="Low complexity" evidence="1">
    <location>
        <begin position="1"/>
        <end position="15"/>
    </location>
</feature>
<accession>A0ABQ8VM94</accession>
<sequence>MANGRRLLPAPSPSLSERRSLSPAQHAAVDSVLKDLKLSFRRLSTMTTALADETQVLDRLHYKNKNQHRSSLFSRRINELRRYSHRTEDFQTCSLVNDLRQSFFGKVDESQSKQMKGSWSHYPDEKYVQKIKERFSLFLDLLRKMYTISFEAFNFFSLAIQTGAFVQLYLTLIAVTSRLATVVAEMIEILQFVIPVIDRLLPIYKPDTIENPEFIEGKVPEVHTESPIPPPRPTPILARISTTFRKERLRKFPVFKICIHDCSQNC</sequence>
<dbReference type="Proteomes" id="UP001150217">
    <property type="component" value="Unassembled WGS sequence"/>
</dbReference>
<protein>
    <recommendedName>
        <fullName evidence="2">Nucleolus and neural progenitor protein-like N-terminal domain-containing protein</fullName>
    </recommendedName>
</protein>
<comment type="caution">
    <text evidence="3">The sequence shown here is derived from an EMBL/GenBank/DDBJ whole genome shotgun (WGS) entry which is preliminary data.</text>
</comment>
<dbReference type="Pfam" id="PF14780">
    <property type="entry name" value="NEPRO_N"/>
    <property type="match status" value="1"/>
</dbReference>
<proteinExistence type="predicted"/>